<accession>A0A9Q0FCK2</accession>
<name>A0A9Q0FCK2_9ROSI</name>
<dbReference type="EMBL" id="JAKUCV010006010">
    <property type="protein sequence ID" value="KAJ4829008.1"/>
    <property type="molecule type" value="Genomic_DNA"/>
</dbReference>
<proteinExistence type="predicted"/>
<evidence type="ECO:0000313" key="2">
    <source>
        <dbReference type="Proteomes" id="UP001141552"/>
    </source>
</evidence>
<gene>
    <name evidence="1" type="ORF">Tsubulata_042420</name>
</gene>
<organism evidence="1 2">
    <name type="scientific">Turnera subulata</name>
    <dbReference type="NCBI Taxonomy" id="218843"/>
    <lineage>
        <taxon>Eukaryota</taxon>
        <taxon>Viridiplantae</taxon>
        <taxon>Streptophyta</taxon>
        <taxon>Embryophyta</taxon>
        <taxon>Tracheophyta</taxon>
        <taxon>Spermatophyta</taxon>
        <taxon>Magnoliopsida</taxon>
        <taxon>eudicotyledons</taxon>
        <taxon>Gunneridae</taxon>
        <taxon>Pentapetalae</taxon>
        <taxon>rosids</taxon>
        <taxon>fabids</taxon>
        <taxon>Malpighiales</taxon>
        <taxon>Passifloraceae</taxon>
        <taxon>Turnera</taxon>
    </lineage>
</organism>
<evidence type="ECO:0000313" key="1">
    <source>
        <dbReference type="EMBL" id="KAJ4829008.1"/>
    </source>
</evidence>
<reference evidence="1" key="1">
    <citation type="submission" date="2022-02" db="EMBL/GenBank/DDBJ databases">
        <authorList>
            <person name="Henning P.M."/>
            <person name="McCubbin A.G."/>
            <person name="Shore J.S."/>
        </authorList>
    </citation>
    <scope>NUCLEOTIDE SEQUENCE</scope>
    <source>
        <strain evidence="1">F60SS</strain>
        <tissue evidence="1">Leaves</tissue>
    </source>
</reference>
<reference evidence="1" key="2">
    <citation type="journal article" date="2023" name="Plants (Basel)">
        <title>Annotation of the Turnera subulata (Passifloraceae) Draft Genome Reveals the S-Locus Evolved after the Divergence of Turneroideae from Passifloroideae in a Stepwise Manner.</title>
        <authorList>
            <person name="Henning P.M."/>
            <person name="Roalson E.H."/>
            <person name="Mir W."/>
            <person name="McCubbin A.G."/>
            <person name="Shore J.S."/>
        </authorList>
    </citation>
    <scope>NUCLEOTIDE SEQUENCE</scope>
    <source>
        <strain evidence="1">F60SS</strain>
    </source>
</reference>
<dbReference type="AlphaFoldDB" id="A0A9Q0FCK2"/>
<keyword evidence="2" id="KW-1185">Reference proteome</keyword>
<dbReference type="Proteomes" id="UP001141552">
    <property type="component" value="Unassembled WGS sequence"/>
</dbReference>
<sequence length="77" mass="8154">MATVRGHCAVVVVAFDCCGVVVFRSSACSARRPPLSSGLGGELEDRSPFARGFEVGKLGFSLEQRVPGELKASQQNK</sequence>
<protein>
    <submittedName>
        <fullName evidence="1">Uncharacterized protein</fullName>
    </submittedName>
</protein>
<comment type="caution">
    <text evidence="1">The sequence shown here is derived from an EMBL/GenBank/DDBJ whole genome shotgun (WGS) entry which is preliminary data.</text>
</comment>